<keyword evidence="2" id="KW-1185">Reference proteome</keyword>
<dbReference type="GO" id="GO:0003676">
    <property type="term" value="F:nucleic acid binding"/>
    <property type="evidence" value="ECO:0007669"/>
    <property type="project" value="InterPro"/>
</dbReference>
<dbReference type="InterPro" id="IPR036397">
    <property type="entry name" value="RNaseH_sf"/>
</dbReference>
<accession>A0A9Q3PVS1</accession>
<gene>
    <name evidence="1" type="ORF">O181_114956</name>
</gene>
<organism evidence="1 2">
    <name type="scientific">Austropuccinia psidii MF-1</name>
    <dbReference type="NCBI Taxonomy" id="1389203"/>
    <lineage>
        <taxon>Eukaryota</taxon>
        <taxon>Fungi</taxon>
        <taxon>Dikarya</taxon>
        <taxon>Basidiomycota</taxon>
        <taxon>Pucciniomycotina</taxon>
        <taxon>Pucciniomycetes</taxon>
        <taxon>Pucciniales</taxon>
        <taxon>Sphaerophragmiaceae</taxon>
        <taxon>Austropuccinia</taxon>
    </lineage>
</organism>
<dbReference type="Proteomes" id="UP000765509">
    <property type="component" value="Unassembled WGS sequence"/>
</dbReference>
<evidence type="ECO:0000313" key="2">
    <source>
        <dbReference type="Proteomes" id="UP000765509"/>
    </source>
</evidence>
<dbReference type="AlphaFoldDB" id="A0A9Q3PVS1"/>
<name>A0A9Q3PVS1_9BASI</name>
<dbReference type="Gene3D" id="3.30.420.10">
    <property type="entry name" value="Ribonuclease H-like superfamily/Ribonuclease H"/>
    <property type="match status" value="1"/>
</dbReference>
<comment type="caution">
    <text evidence="1">The sequence shown here is derived from an EMBL/GenBank/DDBJ whole genome shotgun (WGS) entry which is preliminary data.</text>
</comment>
<evidence type="ECO:0000313" key="1">
    <source>
        <dbReference type="EMBL" id="MBW0575241.1"/>
    </source>
</evidence>
<proteinExistence type="predicted"/>
<dbReference type="EMBL" id="AVOT02095891">
    <property type="protein sequence ID" value="MBW0575241.1"/>
    <property type="molecule type" value="Genomic_DNA"/>
</dbReference>
<protein>
    <recommendedName>
        <fullName evidence="3">Integrase catalytic domain-containing protein</fullName>
    </recommendedName>
</protein>
<dbReference type="OrthoDB" id="2595244at2759"/>
<sequence length="118" mass="13726">MIQTLEDMIRRFCAYGLELKDSECFNHDWCTLIPKLELAYKTSIHASTGKTPAMLEKGWDPKLPVDTLKKDLVDIHPTASRFKLFLDKVRHHANQSMNDAFEYAKQNWDKSNKTPNSR</sequence>
<evidence type="ECO:0008006" key="3">
    <source>
        <dbReference type="Google" id="ProtNLM"/>
    </source>
</evidence>
<reference evidence="1" key="1">
    <citation type="submission" date="2021-03" db="EMBL/GenBank/DDBJ databases">
        <title>Draft genome sequence of rust myrtle Austropuccinia psidii MF-1, a brazilian biotype.</title>
        <authorList>
            <person name="Quecine M.C."/>
            <person name="Pachon D.M.R."/>
            <person name="Bonatelli M.L."/>
            <person name="Correr F.H."/>
            <person name="Franceschini L.M."/>
            <person name="Leite T.F."/>
            <person name="Margarido G.R.A."/>
            <person name="Almeida C.A."/>
            <person name="Ferrarezi J.A."/>
            <person name="Labate C.A."/>
        </authorList>
    </citation>
    <scope>NUCLEOTIDE SEQUENCE</scope>
    <source>
        <strain evidence="1">MF-1</strain>
    </source>
</reference>